<proteinExistence type="inferred from homology"/>
<dbReference type="GO" id="GO:0003824">
    <property type="term" value="F:catalytic activity"/>
    <property type="evidence" value="ECO:0007669"/>
    <property type="project" value="InterPro"/>
</dbReference>
<feature type="domain" description="Fumarylacetoacetase-like C-terminal" evidence="3">
    <location>
        <begin position="112"/>
        <end position="291"/>
    </location>
</feature>
<dbReference type="Proteomes" id="UP000294581">
    <property type="component" value="Unassembled WGS sequence"/>
</dbReference>
<dbReference type="GO" id="GO:0046872">
    <property type="term" value="F:metal ion binding"/>
    <property type="evidence" value="ECO:0007669"/>
    <property type="project" value="UniProtKB-KW"/>
</dbReference>
<keyword evidence="2" id="KW-0479">Metal-binding</keyword>
<comment type="caution">
    <text evidence="4">The sequence shown here is derived from an EMBL/GenBank/DDBJ whole genome shotgun (WGS) entry which is preliminary data.</text>
</comment>
<evidence type="ECO:0000259" key="3">
    <source>
        <dbReference type="Pfam" id="PF01557"/>
    </source>
</evidence>
<dbReference type="InterPro" id="IPR036663">
    <property type="entry name" value="Fumarylacetoacetase_C_sf"/>
</dbReference>
<dbReference type="Gene3D" id="3.90.850.10">
    <property type="entry name" value="Fumarylacetoacetase-like, C-terminal domain"/>
    <property type="match status" value="1"/>
</dbReference>
<protein>
    <submittedName>
        <fullName evidence="4">2-dehydro-3-deoxy-D-arabinonate dehydratase</fullName>
    </submittedName>
</protein>
<name>A0A4R8LP15_9BACL</name>
<evidence type="ECO:0000256" key="1">
    <source>
        <dbReference type="ARBA" id="ARBA00010211"/>
    </source>
</evidence>
<evidence type="ECO:0000256" key="2">
    <source>
        <dbReference type="ARBA" id="ARBA00022723"/>
    </source>
</evidence>
<keyword evidence="5" id="KW-1185">Reference proteome</keyword>
<dbReference type="InterPro" id="IPR051121">
    <property type="entry name" value="FAH"/>
</dbReference>
<dbReference type="InterPro" id="IPR011234">
    <property type="entry name" value="Fumarylacetoacetase-like_C"/>
</dbReference>
<dbReference type="GO" id="GO:0044281">
    <property type="term" value="P:small molecule metabolic process"/>
    <property type="evidence" value="ECO:0007669"/>
    <property type="project" value="UniProtKB-ARBA"/>
</dbReference>
<reference evidence="4 5" key="1">
    <citation type="submission" date="2019-03" db="EMBL/GenBank/DDBJ databases">
        <title>Genomic Encyclopedia of Type Strains, Phase IV (KMG-IV): sequencing the most valuable type-strain genomes for metagenomic binning, comparative biology and taxonomic classification.</title>
        <authorList>
            <person name="Goeker M."/>
        </authorList>
    </citation>
    <scope>NUCLEOTIDE SEQUENCE [LARGE SCALE GENOMIC DNA]</scope>
    <source>
        <strain evidence="4 5">DSM 17974</strain>
    </source>
</reference>
<gene>
    <name evidence="4" type="ORF">C7445_106115</name>
</gene>
<dbReference type="PANTHER" id="PTHR42796:SF7">
    <property type="entry name" value="2-DEHYDRO-3-DEOXY-D-ARABINONATE DEHYDRATASE"/>
    <property type="match status" value="1"/>
</dbReference>
<dbReference type="RefSeq" id="WP_134159545.1">
    <property type="nucleotide sequence ID" value="NZ_SORF01000006.1"/>
</dbReference>
<dbReference type="Pfam" id="PF01557">
    <property type="entry name" value="FAA_hydrolase"/>
    <property type="match status" value="1"/>
</dbReference>
<dbReference type="AlphaFoldDB" id="A0A4R8LP15"/>
<dbReference type="EMBL" id="SORF01000006">
    <property type="protein sequence ID" value="TDY46689.1"/>
    <property type="molecule type" value="Genomic_DNA"/>
</dbReference>
<sequence>MKTIRYMHPADGSVQLGLVVGDDVYSVTDKVPSWTDPVPMWRALRALGMDTRAAEKRLCTGATLSYRSLDAAGRLLPPVTAPEVWASGVTYERSRVARNAETQLQDSVYDRVYNAPRPELFFKATAERLVPPGQSLKLRSDSTWMVPEPELCLVLSREGDVIGYTIGNDLSSRDIEGENPLYLPQAKIFAASCSLGPALLWSDPTVEPLAWEIDMRIERAGQTVFAGSISLTQLRRPLSQLIRFLLRDNPIFDGTALMTGTGIVPPDEFTLQPDDIVAIEVQAIGQLVNPISTQRAHRATMETGCLM</sequence>
<organism evidence="4 5">
    <name type="scientific">Alicyclobacillus sacchari</name>
    <dbReference type="NCBI Taxonomy" id="392010"/>
    <lineage>
        <taxon>Bacteria</taxon>
        <taxon>Bacillati</taxon>
        <taxon>Bacillota</taxon>
        <taxon>Bacilli</taxon>
        <taxon>Bacillales</taxon>
        <taxon>Alicyclobacillaceae</taxon>
        <taxon>Alicyclobacillus</taxon>
    </lineage>
</organism>
<evidence type="ECO:0000313" key="4">
    <source>
        <dbReference type="EMBL" id="TDY46689.1"/>
    </source>
</evidence>
<accession>A0A4R8LP15</accession>
<dbReference type="PANTHER" id="PTHR42796">
    <property type="entry name" value="FUMARYLACETOACETATE HYDROLASE DOMAIN-CONTAINING PROTEIN 2A-RELATED"/>
    <property type="match status" value="1"/>
</dbReference>
<comment type="similarity">
    <text evidence="1">Belongs to the FAH family.</text>
</comment>
<dbReference type="SUPFAM" id="SSF56529">
    <property type="entry name" value="FAH"/>
    <property type="match status" value="1"/>
</dbReference>
<evidence type="ECO:0000313" key="5">
    <source>
        <dbReference type="Proteomes" id="UP000294581"/>
    </source>
</evidence>
<dbReference type="OrthoDB" id="9779415at2"/>